<feature type="coiled-coil region" evidence="10">
    <location>
        <begin position="98"/>
        <end position="125"/>
    </location>
</feature>
<keyword evidence="3" id="KW-0597">Phosphoprotein</keyword>
<keyword evidence="4" id="KW-0805">Transcription regulation</keyword>
<dbReference type="SMART" id="SM00415">
    <property type="entry name" value="HSF"/>
    <property type="match status" value="1"/>
</dbReference>
<dbReference type="GO" id="GO:0003700">
    <property type="term" value="F:DNA-binding transcription factor activity"/>
    <property type="evidence" value="ECO:0007669"/>
    <property type="project" value="InterPro"/>
</dbReference>
<dbReference type="GO" id="GO:0006357">
    <property type="term" value="P:regulation of transcription by RNA polymerase II"/>
    <property type="evidence" value="ECO:0007669"/>
    <property type="project" value="TreeGrafter"/>
</dbReference>
<dbReference type="OrthoDB" id="60033at2759"/>
<comment type="subunit">
    <text evidence="2">Homotrimer.</text>
</comment>
<protein>
    <submittedName>
        <fullName evidence="12">Heat stress transcription factor</fullName>
    </submittedName>
</protein>
<keyword evidence="10" id="KW-0175">Coiled coil</keyword>
<evidence type="ECO:0000256" key="1">
    <source>
        <dbReference type="ARBA" id="ARBA00004123"/>
    </source>
</evidence>
<gene>
    <name evidence="12" type="ORF">MUK42_37168</name>
</gene>
<name>A0A9E7FIG7_9LILI</name>
<dbReference type="EMBL" id="CP097506">
    <property type="protein sequence ID" value="URD96874.1"/>
    <property type="molecule type" value="Genomic_DNA"/>
</dbReference>
<dbReference type="InterPro" id="IPR036388">
    <property type="entry name" value="WH-like_DNA-bd_sf"/>
</dbReference>
<dbReference type="FunFam" id="1.10.10.10:FF:000037">
    <property type="entry name" value="Heat stress transcription factor B-4"/>
    <property type="match status" value="1"/>
</dbReference>
<keyword evidence="6" id="KW-0238">DNA-binding</keyword>
<dbReference type="PRINTS" id="PR00056">
    <property type="entry name" value="HSFDOMAIN"/>
</dbReference>
<evidence type="ECO:0000256" key="5">
    <source>
        <dbReference type="ARBA" id="ARBA00023016"/>
    </source>
</evidence>
<evidence type="ECO:0000313" key="12">
    <source>
        <dbReference type="EMBL" id="URD96874.1"/>
    </source>
</evidence>
<evidence type="ECO:0000256" key="3">
    <source>
        <dbReference type="ARBA" id="ARBA00022553"/>
    </source>
</evidence>
<dbReference type="PANTHER" id="PTHR10015:SF427">
    <property type="entry name" value="HEAT SHOCK FACTOR PROTEIN"/>
    <property type="match status" value="1"/>
</dbReference>
<evidence type="ECO:0000313" key="13">
    <source>
        <dbReference type="Proteomes" id="UP001055439"/>
    </source>
</evidence>
<dbReference type="AlphaFoldDB" id="A0A9E7FIG7"/>
<keyword evidence="5" id="KW-0346">Stress response</keyword>
<dbReference type="GO" id="GO:0000978">
    <property type="term" value="F:RNA polymerase II cis-regulatory region sequence-specific DNA binding"/>
    <property type="evidence" value="ECO:0007669"/>
    <property type="project" value="TreeGrafter"/>
</dbReference>
<accession>A0A9E7FIG7</accession>
<dbReference type="PANTHER" id="PTHR10015">
    <property type="entry name" value="HEAT SHOCK TRANSCRIPTION FACTOR"/>
    <property type="match status" value="1"/>
</dbReference>
<evidence type="ECO:0000256" key="7">
    <source>
        <dbReference type="ARBA" id="ARBA00023163"/>
    </source>
</evidence>
<sequence>MVDDPATDAIVSFVVWNPTVFARDLVPEYFKHNNFSSFVLQLNTYGFRKVDPDQWEFANEGFLRGQKHLLKIISRRKATHAHNHQQKPQTQSTIEVGKFGLEEEIERLKRDNNVLMQELVRLREQRQQQMMSFLAKAMQSSGLLAQLVQQNDTNRCIVGVNKKWRLPRQENKLDGEGALQDGQIIKYQPLINEAAKAMLMQILNSDTSPRLESFGSSQNFLIENYSSPLEAFDSSSLNRISGVTLSEHFIYVHKLWYSTMPSSSVPSEMQSSSSIADMVATTEVPNMNIRSGTIAPSHTDNGVLKLYQGQGKVPNGLNHSFVEPNMERIPVNPIPEIMDRLAGIEIIKNSSDIDMPCIIDDDEKLPSISDPFSEQLFTSSPLLGDADEFDSGIHETGEIQRMDYLTE</sequence>
<keyword evidence="8" id="KW-0539">Nucleus</keyword>
<evidence type="ECO:0000256" key="10">
    <source>
        <dbReference type="SAM" id="Coils"/>
    </source>
</evidence>
<evidence type="ECO:0000256" key="4">
    <source>
        <dbReference type="ARBA" id="ARBA00023015"/>
    </source>
</evidence>
<dbReference type="GO" id="GO:0034605">
    <property type="term" value="P:cellular response to heat"/>
    <property type="evidence" value="ECO:0007669"/>
    <property type="project" value="TreeGrafter"/>
</dbReference>
<comment type="similarity">
    <text evidence="9">Belongs to the HSF family.</text>
</comment>
<dbReference type="Gene3D" id="1.10.10.10">
    <property type="entry name" value="Winged helix-like DNA-binding domain superfamily/Winged helix DNA-binding domain"/>
    <property type="match status" value="1"/>
</dbReference>
<evidence type="ECO:0000256" key="2">
    <source>
        <dbReference type="ARBA" id="ARBA00011233"/>
    </source>
</evidence>
<dbReference type="InterPro" id="IPR036390">
    <property type="entry name" value="WH_DNA-bd_sf"/>
</dbReference>
<proteinExistence type="inferred from homology"/>
<evidence type="ECO:0000256" key="8">
    <source>
        <dbReference type="ARBA" id="ARBA00023242"/>
    </source>
</evidence>
<evidence type="ECO:0000259" key="11">
    <source>
        <dbReference type="SMART" id="SM00415"/>
    </source>
</evidence>
<dbReference type="InterPro" id="IPR000232">
    <property type="entry name" value="HSF_DNA-bd"/>
</dbReference>
<comment type="subcellular location">
    <subcellularLocation>
        <location evidence="1">Nucleus</location>
    </subcellularLocation>
</comment>
<evidence type="ECO:0000256" key="9">
    <source>
        <dbReference type="RuleBase" id="RU004020"/>
    </source>
</evidence>
<evidence type="ECO:0000256" key="6">
    <source>
        <dbReference type="ARBA" id="ARBA00023125"/>
    </source>
</evidence>
<dbReference type="Proteomes" id="UP001055439">
    <property type="component" value="Chromosome 4"/>
</dbReference>
<organism evidence="12 13">
    <name type="scientific">Musa troglodytarum</name>
    <name type="common">fe'i banana</name>
    <dbReference type="NCBI Taxonomy" id="320322"/>
    <lineage>
        <taxon>Eukaryota</taxon>
        <taxon>Viridiplantae</taxon>
        <taxon>Streptophyta</taxon>
        <taxon>Embryophyta</taxon>
        <taxon>Tracheophyta</taxon>
        <taxon>Spermatophyta</taxon>
        <taxon>Magnoliopsida</taxon>
        <taxon>Liliopsida</taxon>
        <taxon>Zingiberales</taxon>
        <taxon>Musaceae</taxon>
        <taxon>Musa</taxon>
    </lineage>
</organism>
<feature type="domain" description="HSF-type DNA-binding" evidence="11">
    <location>
        <begin position="1"/>
        <end position="76"/>
    </location>
</feature>
<reference evidence="12" key="1">
    <citation type="submission" date="2022-05" db="EMBL/GenBank/DDBJ databases">
        <title>The Musa troglodytarum L. genome provides insights into the mechanism of non-climacteric behaviour and enrichment of carotenoids.</title>
        <authorList>
            <person name="Wang J."/>
        </authorList>
    </citation>
    <scope>NUCLEOTIDE SEQUENCE</scope>
    <source>
        <tissue evidence="12">Leaf</tissue>
    </source>
</reference>
<dbReference type="Pfam" id="PF00447">
    <property type="entry name" value="HSF_DNA-bind"/>
    <property type="match status" value="1"/>
</dbReference>
<keyword evidence="7" id="KW-0804">Transcription</keyword>
<keyword evidence="13" id="KW-1185">Reference proteome</keyword>
<dbReference type="SUPFAM" id="SSF46785">
    <property type="entry name" value="Winged helix' DNA-binding domain"/>
    <property type="match status" value="1"/>
</dbReference>
<dbReference type="GO" id="GO:0005634">
    <property type="term" value="C:nucleus"/>
    <property type="evidence" value="ECO:0007669"/>
    <property type="project" value="UniProtKB-SubCell"/>
</dbReference>